<proteinExistence type="predicted"/>
<gene>
    <name evidence="1" type="ORF">ACN42_g2236</name>
</gene>
<protein>
    <submittedName>
        <fullName evidence="1">Uncharacterized protein</fullName>
    </submittedName>
</protein>
<organism evidence="1 2">
    <name type="scientific">Penicillium freii</name>
    <dbReference type="NCBI Taxonomy" id="48697"/>
    <lineage>
        <taxon>Eukaryota</taxon>
        <taxon>Fungi</taxon>
        <taxon>Dikarya</taxon>
        <taxon>Ascomycota</taxon>
        <taxon>Pezizomycotina</taxon>
        <taxon>Eurotiomycetes</taxon>
        <taxon>Eurotiomycetidae</taxon>
        <taxon>Eurotiales</taxon>
        <taxon>Aspergillaceae</taxon>
        <taxon>Penicillium</taxon>
    </lineage>
</organism>
<keyword evidence="2" id="KW-1185">Reference proteome</keyword>
<dbReference type="AlphaFoldDB" id="A0A124GSM2"/>
<evidence type="ECO:0000313" key="2">
    <source>
        <dbReference type="Proteomes" id="UP000055045"/>
    </source>
</evidence>
<dbReference type="Proteomes" id="UP000055045">
    <property type="component" value="Unassembled WGS sequence"/>
</dbReference>
<comment type="caution">
    <text evidence="1">The sequence shown here is derived from an EMBL/GenBank/DDBJ whole genome shotgun (WGS) entry which is preliminary data.</text>
</comment>
<sequence length="67" mass="7171">MGFNGLWGLYRTTHGMHGGRSEAYIVNITLILPSNIRYGVVANIAVSHTAAGGSIPPIGVFFFFFGV</sequence>
<accession>A0A124GSM2</accession>
<dbReference type="EMBL" id="LLXE01000039">
    <property type="protein sequence ID" value="KUM64848.1"/>
    <property type="molecule type" value="Genomic_DNA"/>
</dbReference>
<reference evidence="1 2" key="1">
    <citation type="submission" date="2015-10" db="EMBL/GenBank/DDBJ databases">
        <title>Genome sequencing of Penicillium freii.</title>
        <authorList>
            <person name="Nguyen H.D."/>
            <person name="Visagie C.M."/>
            <person name="Seifert K.A."/>
        </authorList>
    </citation>
    <scope>NUCLEOTIDE SEQUENCE [LARGE SCALE GENOMIC DNA]</scope>
    <source>
        <strain evidence="1 2">DAOM 242723</strain>
    </source>
</reference>
<name>A0A124GSM2_PENFR</name>
<evidence type="ECO:0000313" key="1">
    <source>
        <dbReference type="EMBL" id="KUM64848.1"/>
    </source>
</evidence>